<evidence type="ECO:0000256" key="5">
    <source>
        <dbReference type="ARBA" id="ARBA00023136"/>
    </source>
</evidence>
<keyword evidence="2" id="KW-0813">Transport</keyword>
<name>A0A2G9T9R5_TELCI</name>
<dbReference type="GO" id="GO:0016020">
    <property type="term" value="C:membrane"/>
    <property type="evidence" value="ECO:0007669"/>
    <property type="project" value="UniProtKB-SubCell"/>
</dbReference>
<keyword evidence="8" id="KW-1185">Reference proteome</keyword>
<gene>
    <name evidence="7" type="ORF">TELCIR_23931</name>
</gene>
<dbReference type="Proteomes" id="UP000230423">
    <property type="component" value="Unassembled WGS sequence"/>
</dbReference>
<evidence type="ECO:0000256" key="3">
    <source>
        <dbReference type="ARBA" id="ARBA00022692"/>
    </source>
</evidence>
<keyword evidence="3 6" id="KW-0812">Transmembrane</keyword>
<comment type="subcellular location">
    <subcellularLocation>
        <location evidence="1">Membrane</location>
        <topology evidence="1">Multi-pass membrane protein</topology>
    </subcellularLocation>
</comment>
<accession>A0A2G9T9R5</accession>
<reference evidence="7 8" key="1">
    <citation type="submission" date="2015-09" db="EMBL/GenBank/DDBJ databases">
        <title>Draft genome of the parasitic nematode Teladorsagia circumcincta isolate WARC Sus (inbred).</title>
        <authorList>
            <person name="Mitreva M."/>
        </authorList>
    </citation>
    <scope>NUCLEOTIDE SEQUENCE [LARGE SCALE GENOMIC DNA]</scope>
    <source>
        <strain evidence="7 8">S</strain>
    </source>
</reference>
<feature type="transmembrane region" description="Helical" evidence="6">
    <location>
        <begin position="20"/>
        <end position="44"/>
    </location>
</feature>
<dbReference type="EMBL" id="KZ393439">
    <property type="protein sequence ID" value="PIO54699.1"/>
    <property type="molecule type" value="Genomic_DNA"/>
</dbReference>
<evidence type="ECO:0000313" key="8">
    <source>
        <dbReference type="Proteomes" id="UP000230423"/>
    </source>
</evidence>
<keyword evidence="4 6" id="KW-1133">Transmembrane helix</keyword>
<dbReference type="PANTHER" id="PTHR23511:SF5">
    <property type="entry name" value="MAJOR FACILITATOR-TYPE TRANSPORTER HXNZ-RELATED"/>
    <property type="match status" value="1"/>
</dbReference>
<evidence type="ECO:0000256" key="4">
    <source>
        <dbReference type="ARBA" id="ARBA00022989"/>
    </source>
</evidence>
<evidence type="ECO:0000256" key="1">
    <source>
        <dbReference type="ARBA" id="ARBA00004141"/>
    </source>
</evidence>
<evidence type="ECO:0000256" key="2">
    <source>
        <dbReference type="ARBA" id="ARBA00022448"/>
    </source>
</evidence>
<keyword evidence="5 6" id="KW-0472">Membrane</keyword>
<evidence type="ECO:0000256" key="6">
    <source>
        <dbReference type="SAM" id="Phobius"/>
    </source>
</evidence>
<organism evidence="7 8">
    <name type="scientific">Teladorsagia circumcincta</name>
    <name type="common">Brown stomach worm</name>
    <name type="synonym">Ostertagia circumcincta</name>
    <dbReference type="NCBI Taxonomy" id="45464"/>
    <lineage>
        <taxon>Eukaryota</taxon>
        <taxon>Metazoa</taxon>
        <taxon>Ecdysozoa</taxon>
        <taxon>Nematoda</taxon>
        <taxon>Chromadorea</taxon>
        <taxon>Rhabditida</taxon>
        <taxon>Rhabditina</taxon>
        <taxon>Rhabditomorpha</taxon>
        <taxon>Strongyloidea</taxon>
        <taxon>Trichostrongylidae</taxon>
        <taxon>Teladorsagia</taxon>
    </lineage>
</organism>
<feature type="non-terminal residue" evidence="7">
    <location>
        <position position="1"/>
    </location>
</feature>
<evidence type="ECO:0000313" key="7">
    <source>
        <dbReference type="EMBL" id="PIO54699.1"/>
    </source>
</evidence>
<feature type="non-terminal residue" evidence="7">
    <location>
        <position position="84"/>
    </location>
</feature>
<dbReference type="AlphaFoldDB" id="A0A2G9T9R5"/>
<dbReference type="OrthoDB" id="4139357at2759"/>
<dbReference type="PANTHER" id="PTHR23511">
    <property type="entry name" value="SYNAPTIC VESICLE GLYCOPROTEIN 2"/>
    <property type="match status" value="1"/>
</dbReference>
<protein>
    <submittedName>
        <fullName evidence="7">Uncharacterized protein</fullName>
    </submittedName>
</protein>
<sequence>TEKRGDIADLLSPDLRRTTLLLWVIWAVNAFSYYGMVLFTTVLFQSHDECHGGLFSNGTNFETCQPLTRKDYFDLLSTTMAEFP</sequence>
<proteinExistence type="predicted"/>